<reference evidence="4 5" key="1">
    <citation type="journal article" date="2011" name="J. Bacteriol.">
        <title>Draft Genome Sequence of Gordonia neofelifaecis NRRL B-59395, a Cholesterol-Degrading Actinomycete.</title>
        <authorList>
            <person name="Ge F."/>
            <person name="Li W."/>
            <person name="Chen G."/>
            <person name="Liu Y."/>
            <person name="Zhang G."/>
            <person name="Yong B."/>
            <person name="Wang Q."/>
            <person name="Wang N."/>
            <person name="Huang Z."/>
            <person name="Li W."/>
            <person name="Wang J."/>
            <person name="Wu C."/>
            <person name="Xie Q."/>
            <person name="Liu G."/>
        </authorList>
    </citation>
    <scope>NUCLEOTIDE SEQUENCE [LARGE SCALE GENOMIC DNA]</scope>
    <source>
        <strain evidence="4 5">NRRL B-59395</strain>
    </source>
</reference>
<dbReference type="Proteomes" id="UP000035065">
    <property type="component" value="Unassembled WGS sequence"/>
</dbReference>
<feature type="domain" description="DUF218" evidence="3">
    <location>
        <begin position="79"/>
        <end position="195"/>
    </location>
</feature>
<dbReference type="Pfam" id="PF02698">
    <property type="entry name" value="DUF218"/>
    <property type="match status" value="1"/>
</dbReference>
<dbReference type="PANTHER" id="PTHR30336:SF20">
    <property type="entry name" value="DUF218 DOMAIN-CONTAINING PROTEIN"/>
    <property type="match status" value="1"/>
</dbReference>
<evidence type="ECO:0000259" key="3">
    <source>
        <dbReference type="Pfam" id="PF02698"/>
    </source>
</evidence>
<keyword evidence="2" id="KW-0732">Signal</keyword>
<organism evidence="4 5">
    <name type="scientific">Gordonia neofelifaecis NRRL B-59395</name>
    <dbReference type="NCBI Taxonomy" id="644548"/>
    <lineage>
        <taxon>Bacteria</taxon>
        <taxon>Bacillati</taxon>
        <taxon>Actinomycetota</taxon>
        <taxon>Actinomycetes</taxon>
        <taxon>Mycobacteriales</taxon>
        <taxon>Gordoniaceae</taxon>
        <taxon>Gordonia</taxon>
    </lineage>
</organism>
<dbReference type="RefSeq" id="WP_009680865.1">
    <property type="nucleotide sequence ID" value="NZ_AEUD01000021.1"/>
</dbReference>
<dbReference type="InterPro" id="IPR051599">
    <property type="entry name" value="Cell_Envelope_Assoc"/>
</dbReference>
<comment type="caution">
    <text evidence="4">The sequence shown here is derived from an EMBL/GenBank/DDBJ whole genome shotgun (WGS) entry which is preliminary data.</text>
</comment>
<dbReference type="Gene3D" id="3.40.50.620">
    <property type="entry name" value="HUPs"/>
    <property type="match status" value="1"/>
</dbReference>
<gene>
    <name evidence="4" type="ORF">SCNU_18362</name>
</gene>
<feature type="region of interest" description="Disordered" evidence="1">
    <location>
        <begin position="42"/>
        <end position="72"/>
    </location>
</feature>
<accession>F1YP66</accession>
<dbReference type="CDD" id="cd06259">
    <property type="entry name" value="YdcF-like"/>
    <property type="match status" value="1"/>
</dbReference>
<feature type="chain" id="PRO_5039112305" description="DUF218 domain-containing protein" evidence="2">
    <location>
        <begin position="38"/>
        <end position="210"/>
    </location>
</feature>
<dbReference type="InterPro" id="IPR014729">
    <property type="entry name" value="Rossmann-like_a/b/a_fold"/>
</dbReference>
<dbReference type="InterPro" id="IPR003848">
    <property type="entry name" value="DUF218"/>
</dbReference>
<name>F1YP66_9ACTN</name>
<evidence type="ECO:0000256" key="2">
    <source>
        <dbReference type="SAM" id="SignalP"/>
    </source>
</evidence>
<sequence length="210" mass="22460">MHSTFATARADRRSRRGRRAGVVLGSLAVASTMAVLAAPTAAAAPPVTTAPDQGTTSPAKPKPKPSPGKFLAANPPGRYIVVLGARMETLGNPPKILAQRLDRAASLARANPFNRIIVTGGNSWWLPVPEAMFMHAQLAQRGVTPLKVIEEPTAMSTVENAQRTVAMLKGLNASGAVIVTNDFHMKRALDNFRDEAKRQNTRLTFVPSYA</sequence>
<dbReference type="PANTHER" id="PTHR30336">
    <property type="entry name" value="INNER MEMBRANE PROTEIN, PROBABLE PERMEASE"/>
    <property type="match status" value="1"/>
</dbReference>
<dbReference type="eggNOG" id="COG1434">
    <property type="taxonomic scope" value="Bacteria"/>
</dbReference>
<evidence type="ECO:0000313" key="5">
    <source>
        <dbReference type="Proteomes" id="UP000035065"/>
    </source>
</evidence>
<keyword evidence="5" id="KW-1185">Reference proteome</keyword>
<evidence type="ECO:0000256" key="1">
    <source>
        <dbReference type="SAM" id="MobiDB-lite"/>
    </source>
</evidence>
<protein>
    <recommendedName>
        <fullName evidence="3">DUF218 domain-containing protein</fullName>
    </recommendedName>
</protein>
<dbReference type="EMBL" id="AEUD01000021">
    <property type="protein sequence ID" value="EGD53515.1"/>
    <property type="molecule type" value="Genomic_DNA"/>
</dbReference>
<proteinExistence type="predicted"/>
<evidence type="ECO:0000313" key="4">
    <source>
        <dbReference type="EMBL" id="EGD53515.1"/>
    </source>
</evidence>
<feature type="compositionally biased region" description="Low complexity" evidence="1">
    <location>
        <begin position="42"/>
        <end position="59"/>
    </location>
</feature>
<dbReference type="GO" id="GO:0005886">
    <property type="term" value="C:plasma membrane"/>
    <property type="evidence" value="ECO:0007669"/>
    <property type="project" value="TreeGrafter"/>
</dbReference>
<dbReference type="STRING" id="644548.SCNU_18362"/>
<feature type="signal peptide" evidence="2">
    <location>
        <begin position="1"/>
        <end position="37"/>
    </location>
</feature>
<dbReference type="AlphaFoldDB" id="F1YP66"/>